<evidence type="ECO:0000256" key="9">
    <source>
        <dbReference type="SAM" id="MobiDB-lite"/>
    </source>
</evidence>
<dbReference type="PRINTS" id="PR00765">
    <property type="entry name" value="CRBOXYPTASEA"/>
</dbReference>
<dbReference type="PANTHER" id="PTHR11532">
    <property type="entry name" value="PROTEASE M14 CARBOXYPEPTIDASE"/>
    <property type="match status" value="1"/>
</dbReference>
<sequence length="590" mass="65852">IKIYLDVTDSCKNLSGIEVYHADEVTFGLKLILAKLKRIRHPYVTAIQSVEKLDEIRAQEQQTWIPQNAQDFSSGDATECNVASSSWTTNYRKDSGKDSASDSSDDPEDRSDDEGFNLDESATEEGIPGIAGDIELKAKQKFESIKEGPVDLTKNVKQSEKGSAEELKTASDDRLLLHENSTPVAPAHQSELTDSNLNMRWTLLYGFMAIATWPTVSTIGDQYMNNTVLNEMLRQMARDHSSLATVYSIGKSFLGTDLLVVRLAGPHVPIGTPHVKLIGNIHGNEPLGREILYRRNANGVDLNRNFPSERYPDDVTTAVQPETQAVMEWMYKVPFLLSAGLHGGTVVANYPYDMAATKDSKNLEHKTEDDELFKFLASNYSETHGHMALMDECQDEPDVFHAGIVNGAAWYPVTGSMQDYNYDFHGCLELTLELSCCKYPGSHELERYWKENKEPLLAFLKHSQLGVKGVVRNGTEPVAKAAVSIFGEKSFRLTSEFGEYWKLLMPGKYFLQVEKEGFQTVVKKVSIPLLPSDNPVVLNIDLAEATNLESAGSSGTTHCIRRDNQGCLDNAQYVHILILKFLTQFDWGIF</sequence>
<evidence type="ECO:0000256" key="7">
    <source>
        <dbReference type="ARBA" id="ARBA00023180"/>
    </source>
</evidence>
<dbReference type="SUPFAM" id="SSF53187">
    <property type="entry name" value="Zn-dependent exopeptidases"/>
    <property type="match status" value="1"/>
</dbReference>
<keyword evidence="6" id="KW-0862">Zinc</keyword>
<evidence type="ECO:0000313" key="12">
    <source>
        <dbReference type="Proteomes" id="UP000479000"/>
    </source>
</evidence>
<dbReference type="PANTHER" id="PTHR11532:SF57">
    <property type="entry name" value="CARBOXYPEPTIDASE D, B"/>
    <property type="match status" value="1"/>
</dbReference>
<accession>A0A6H5HAG4</accession>
<dbReference type="Proteomes" id="UP000479000">
    <property type="component" value="Unassembled WGS sequence"/>
</dbReference>
<evidence type="ECO:0000256" key="4">
    <source>
        <dbReference type="ARBA" id="ARBA00022723"/>
    </source>
</evidence>
<evidence type="ECO:0000256" key="6">
    <source>
        <dbReference type="ARBA" id="ARBA00022833"/>
    </source>
</evidence>
<gene>
    <name evidence="11" type="ORF">NTEN_LOCUS17987</name>
</gene>
<dbReference type="GO" id="GO:0008270">
    <property type="term" value="F:zinc ion binding"/>
    <property type="evidence" value="ECO:0007669"/>
    <property type="project" value="InterPro"/>
</dbReference>
<dbReference type="InterPro" id="IPR050753">
    <property type="entry name" value="Peptidase_M14_domain"/>
</dbReference>
<feature type="region of interest" description="Disordered" evidence="9">
    <location>
        <begin position="153"/>
        <end position="174"/>
    </location>
</feature>
<keyword evidence="3" id="KW-0645">Protease</keyword>
<organism evidence="11 12">
    <name type="scientific">Nesidiocoris tenuis</name>
    <dbReference type="NCBI Taxonomy" id="355587"/>
    <lineage>
        <taxon>Eukaryota</taxon>
        <taxon>Metazoa</taxon>
        <taxon>Ecdysozoa</taxon>
        <taxon>Arthropoda</taxon>
        <taxon>Hexapoda</taxon>
        <taxon>Insecta</taxon>
        <taxon>Pterygota</taxon>
        <taxon>Neoptera</taxon>
        <taxon>Paraneoptera</taxon>
        <taxon>Hemiptera</taxon>
        <taxon>Heteroptera</taxon>
        <taxon>Panheteroptera</taxon>
        <taxon>Cimicomorpha</taxon>
        <taxon>Miridae</taxon>
        <taxon>Dicyphina</taxon>
        <taxon>Nesidiocoris</taxon>
    </lineage>
</organism>
<dbReference type="AlphaFoldDB" id="A0A6H5HAG4"/>
<dbReference type="PROSITE" id="PS52035">
    <property type="entry name" value="PEPTIDASE_M14"/>
    <property type="match status" value="1"/>
</dbReference>
<evidence type="ECO:0000259" key="10">
    <source>
        <dbReference type="PROSITE" id="PS52035"/>
    </source>
</evidence>
<keyword evidence="5" id="KW-0378">Hydrolase</keyword>
<keyword evidence="12" id="KW-1185">Reference proteome</keyword>
<evidence type="ECO:0000256" key="8">
    <source>
        <dbReference type="PROSITE-ProRule" id="PRU01379"/>
    </source>
</evidence>
<dbReference type="InterPro" id="IPR008969">
    <property type="entry name" value="CarboxyPept-like_regulatory"/>
</dbReference>
<proteinExistence type="inferred from homology"/>
<feature type="compositionally biased region" description="Acidic residues" evidence="9">
    <location>
        <begin position="103"/>
        <end position="123"/>
    </location>
</feature>
<evidence type="ECO:0000313" key="11">
    <source>
        <dbReference type="EMBL" id="CAB0013376.1"/>
    </source>
</evidence>
<evidence type="ECO:0000256" key="1">
    <source>
        <dbReference type="ARBA" id="ARBA00001947"/>
    </source>
</evidence>
<evidence type="ECO:0000256" key="3">
    <source>
        <dbReference type="ARBA" id="ARBA00022645"/>
    </source>
</evidence>
<dbReference type="Pfam" id="PF00246">
    <property type="entry name" value="Peptidase_M14"/>
    <property type="match status" value="2"/>
</dbReference>
<feature type="active site" description="Proton donor/acceptor" evidence="8">
    <location>
        <position position="433"/>
    </location>
</feature>
<evidence type="ECO:0000256" key="2">
    <source>
        <dbReference type="ARBA" id="ARBA00005988"/>
    </source>
</evidence>
<name>A0A6H5HAG4_9HEMI</name>
<reference evidence="11 12" key="1">
    <citation type="submission" date="2020-02" db="EMBL/GenBank/DDBJ databases">
        <authorList>
            <person name="Ferguson B K."/>
        </authorList>
    </citation>
    <scope>NUCLEOTIDE SEQUENCE [LARGE SCALE GENOMIC DNA]</scope>
</reference>
<dbReference type="GO" id="GO:0016485">
    <property type="term" value="P:protein processing"/>
    <property type="evidence" value="ECO:0007669"/>
    <property type="project" value="TreeGrafter"/>
</dbReference>
<dbReference type="CDD" id="cd11308">
    <property type="entry name" value="Peptidase_M14NE-CP-C_like"/>
    <property type="match status" value="1"/>
</dbReference>
<feature type="compositionally biased region" description="Basic and acidic residues" evidence="9">
    <location>
        <begin position="91"/>
        <end position="100"/>
    </location>
</feature>
<dbReference type="GO" id="GO:0004181">
    <property type="term" value="F:metallocarboxypeptidase activity"/>
    <property type="evidence" value="ECO:0007669"/>
    <property type="project" value="InterPro"/>
</dbReference>
<evidence type="ECO:0000256" key="5">
    <source>
        <dbReference type="ARBA" id="ARBA00022801"/>
    </source>
</evidence>
<dbReference type="GO" id="GO:0006518">
    <property type="term" value="P:peptide metabolic process"/>
    <property type="evidence" value="ECO:0007669"/>
    <property type="project" value="TreeGrafter"/>
</dbReference>
<dbReference type="PROSITE" id="PS00133">
    <property type="entry name" value="CARBOXYPEPT_ZN_2"/>
    <property type="match status" value="1"/>
</dbReference>
<feature type="non-terminal residue" evidence="11">
    <location>
        <position position="1"/>
    </location>
</feature>
<dbReference type="GO" id="GO:0005615">
    <property type="term" value="C:extracellular space"/>
    <property type="evidence" value="ECO:0007669"/>
    <property type="project" value="TreeGrafter"/>
</dbReference>
<protein>
    <recommendedName>
        <fullName evidence="10">Peptidase M14 domain-containing protein</fullName>
    </recommendedName>
</protein>
<comment type="similarity">
    <text evidence="2 8">Belongs to the peptidase M14 family.</text>
</comment>
<dbReference type="Gene3D" id="2.60.40.1120">
    <property type="entry name" value="Carboxypeptidase-like, regulatory domain"/>
    <property type="match status" value="1"/>
</dbReference>
<dbReference type="Gene3D" id="3.40.630.10">
    <property type="entry name" value="Zn peptidases"/>
    <property type="match status" value="2"/>
</dbReference>
<dbReference type="SUPFAM" id="SSF49464">
    <property type="entry name" value="Carboxypeptidase regulatory domain-like"/>
    <property type="match status" value="1"/>
</dbReference>
<keyword evidence="4" id="KW-0479">Metal-binding</keyword>
<dbReference type="InterPro" id="IPR057247">
    <property type="entry name" value="CARBOXYPEPT_ZN_2"/>
</dbReference>
<feature type="region of interest" description="Disordered" evidence="9">
    <location>
        <begin position="88"/>
        <end position="130"/>
    </location>
</feature>
<dbReference type="SMART" id="SM00631">
    <property type="entry name" value="Zn_pept"/>
    <property type="match status" value="1"/>
</dbReference>
<keyword evidence="7" id="KW-0325">Glycoprotein</keyword>
<comment type="cofactor">
    <cofactor evidence="1">
        <name>Zn(2+)</name>
        <dbReference type="ChEBI" id="CHEBI:29105"/>
    </cofactor>
</comment>
<dbReference type="EMBL" id="CADCXU010026588">
    <property type="protein sequence ID" value="CAB0013376.1"/>
    <property type="molecule type" value="Genomic_DNA"/>
</dbReference>
<dbReference type="InterPro" id="IPR000834">
    <property type="entry name" value="Peptidase_M14"/>
</dbReference>
<dbReference type="OrthoDB" id="10249045at2759"/>
<feature type="domain" description="Peptidase M14" evidence="10">
    <location>
        <begin position="279"/>
        <end position="463"/>
    </location>
</feature>
<keyword evidence="3" id="KW-0121">Carboxypeptidase</keyword>
<feature type="compositionally biased region" description="Basic and acidic residues" evidence="9">
    <location>
        <begin position="157"/>
        <end position="174"/>
    </location>
</feature>